<name>A0A085NBS6_9BILA</name>
<feature type="region of interest" description="Disordered" evidence="1">
    <location>
        <begin position="240"/>
        <end position="342"/>
    </location>
</feature>
<sequence>MLQMETPNDREVQMSAAVAVKLPPFWPHNAKVWFAQAEAQFALSRITTSPTKFYYIVASLSESVALEVEDLLGHHFHMFCMANKIKFLRIASYHPASNGQVEKLVHTTKQALRAMMPDKWGIALSRFLLNYRLTPHSATAFSPAEILLRRRPKSLLDNLHTDLWTSAVKAQEEDATNLAGRDNQKLVIQSFKVGDRDCARDFQAHSTAKWTTGIVQEVISPRSYWVELPQLDLRWHRSTDHLRSRGNGGPTEDADSERRTVVKVLRPEAVSSDIPAKELEPESHEPCSEEKESEAPCLLRTQLASPGPTTASPREVIEQRPALQERPARNRHPPRYLEDYVV</sequence>
<dbReference type="EMBL" id="KL367519">
    <property type="protein sequence ID" value="KFD66922.1"/>
    <property type="molecule type" value="Genomic_DNA"/>
</dbReference>
<dbReference type="Proteomes" id="UP000030758">
    <property type="component" value="Unassembled WGS sequence"/>
</dbReference>
<dbReference type="InterPro" id="IPR012337">
    <property type="entry name" value="RNaseH-like_sf"/>
</dbReference>
<protein>
    <recommendedName>
        <fullName evidence="2">DUF7041 domain-containing protein</fullName>
    </recommendedName>
</protein>
<organism evidence="3">
    <name type="scientific">Trichuris suis</name>
    <name type="common">pig whipworm</name>
    <dbReference type="NCBI Taxonomy" id="68888"/>
    <lineage>
        <taxon>Eukaryota</taxon>
        <taxon>Metazoa</taxon>
        <taxon>Ecdysozoa</taxon>
        <taxon>Nematoda</taxon>
        <taxon>Enoplea</taxon>
        <taxon>Dorylaimia</taxon>
        <taxon>Trichinellida</taxon>
        <taxon>Trichuridae</taxon>
        <taxon>Trichuris</taxon>
    </lineage>
</organism>
<feature type="compositionally biased region" description="Basic and acidic residues" evidence="1">
    <location>
        <begin position="275"/>
        <end position="294"/>
    </location>
</feature>
<dbReference type="Gene3D" id="3.30.420.10">
    <property type="entry name" value="Ribonuclease H-like superfamily/Ribonuclease H"/>
    <property type="match status" value="1"/>
</dbReference>
<gene>
    <name evidence="3" type="ORF">M514_14005</name>
</gene>
<reference evidence="3" key="1">
    <citation type="journal article" date="2014" name="Nat. Genet.">
        <title>Genome and transcriptome of the porcine whipworm Trichuris suis.</title>
        <authorList>
            <person name="Jex A.R."/>
            <person name="Nejsum P."/>
            <person name="Schwarz E.M."/>
            <person name="Hu L."/>
            <person name="Young N.D."/>
            <person name="Hall R.S."/>
            <person name="Korhonen P.K."/>
            <person name="Liao S."/>
            <person name="Thamsborg S."/>
            <person name="Xia J."/>
            <person name="Xu P."/>
            <person name="Wang S."/>
            <person name="Scheerlinck J.P."/>
            <person name="Hofmann A."/>
            <person name="Sternberg P.W."/>
            <person name="Wang J."/>
            <person name="Gasser R.B."/>
        </authorList>
    </citation>
    <scope>NUCLEOTIDE SEQUENCE [LARGE SCALE GENOMIC DNA]</scope>
    <source>
        <strain evidence="3">DCEP-RM93F</strain>
    </source>
</reference>
<dbReference type="InterPro" id="IPR036397">
    <property type="entry name" value="RNaseH_sf"/>
</dbReference>
<dbReference type="SUPFAM" id="SSF53098">
    <property type="entry name" value="Ribonuclease H-like"/>
    <property type="match status" value="1"/>
</dbReference>
<dbReference type="InterPro" id="IPR050951">
    <property type="entry name" value="Retrovirus_Pol_polyprotein"/>
</dbReference>
<evidence type="ECO:0000259" key="2">
    <source>
        <dbReference type="Pfam" id="PF23055"/>
    </source>
</evidence>
<proteinExistence type="predicted"/>
<dbReference type="PANTHER" id="PTHR37984:SF5">
    <property type="entry name" value="PROTEIN NYNRIN-LIKE"/>
    <property type="match status" value="1"/>
</dbReference>
<evidence type="ECO:0000256" key="1">
    <source>
        <dbReference type="SAM" id="MobiDB-lite"/>
    </source>
</evidence>
<dbReference type="GO" id="GO:0003676">
    <property type="term" value="F:nucleic acid binding"/>
    <property type="evidence" value="ECO:0007669"/>
    <property type="project" value="InterPro"/>
</dbReference>
<dbReference type="Pfam" id="PF23055">
    <property type="entry name" value="DUF7041"/>
    <property type="match status" value="1"/>
</dbReference>
<dbReference type="PANTHER" id="PTHR37984">
    <property type="entry name" value="PROTEIN CBG26694"/>
    <property type="match status" value="1"/>
</dbReference>
<dbReference type="InterPro" id="IPR055469">
    <property type="entry name" value="DUF7041"/>
</dbReference>
<evidence type="ECO:0000313" key="3">
    <source>
        <dbReference type="EMBL" id="KFD66922.1"/>
    </source>
</evidence>
<accession>A0A085NBS6</accession>
<feature type="domain" description="DUF7041" evidence="2">
    <location>
        <begin position="22"/>
        <end position="74"/>
    </location>
</feature>
<dbReference type="AlphaFoldDB" id="A0A085NBS6"/>
<feature type="compositionally biased region" description="Polar residues" evidence="1">
    <location>
        <begin position="302"/>
        <end position="312"/>
    </location>
</feature>